<keyword evidence="1" id="KW-0472">Membrane</keyword>
<keyword evidence="3" id="KW-1185">Reference proteome</keyword>
<dbReference type="RefSeq" id="WP_229772051.1">
    <property type="nucleotide sequence ID" value="NZ_VUNC01000003.1"/>
</dbReference>
<feature type="transmembrane region" description="Helical" evidence="1">
    <location>
        <begin position="68"/>
        <end position="88"/>
    </location>
</feature>
<sequence>MTLAMTVLAAVAFTVAWYSGRGEGMLLSLPCLMYWGASLMWLVDAVAEYLGEGVAIFNPSGERLANDAFLGLCVVTLGLVVWVVALLARDPRGRVREAVLRRR</sequence>
<reference evidence="2 3" key="1">
    <citation type="submission" date="2019-08" db="EMBL/GenBank/DDBJ databases">
        <title>In-depth cultivation of the pig gut microbiome towards novel bacterial diversity and tailored functional studies.</title>
        <authorList>
            <person name="Wylensek D."/>
            <person name="Hitch T.C.A."/>
            <person name="Clavel T."/>
        </authorList>
    </citation>
    <scope>NUCLEOTIDE SEQUENCE [LARGE SCALE GENOMIC DNA]</scope>
    <source>
        <strain evidence="2 3">CA-Schmier-601-WT-1</strain>
    </source>
</reference>
<accession>A0A6N7XAN9</accession>
<evidence type="ECO:0000256" key="1">
    <source>
        <dbReference type="SAM" id="Phobius"/>
    </source>
</evidence>
<protein>
    <submittedName>
        <fullName evidence="2">Uncharacterized protein</fullName>
    </submittedName>
</protein>
<keyword evidence="1" id="KW-0812">Transmembrane</keyword>
<gene>
    <name evidence="2" type="ORF">FYJ68_05760</name>
</gene>
<name>A0A6N7XAN9_9ACTN</name>
<proteinExistence type="predicted"/>
<keyword evidence="1" id="KW-1133">Transmembrane helix</keyword>
<dbReference type="AlphaFoldDB" id="A0A6N7XAN9"/>
<comment type="caution">
    <text evidence="2">The sequence shown here is derived from an EMBL/GenBank/DDBJ whole genome shotgun (WGS) entry which is preliminary data.</text>
</comment>
<dbReference type="EMBL" id="VUNC01000003">
    <property type="protein sequence ID" value="MST72610.1"/>
    <property type="molecule type" value="Genomic_DNA"/>
</dbReference>
<evidence type="ECO:0000313" key="3">
    <source>
        <dbReference type="Proteomes" id="UP000469325"/>
    </source>
</evidence>
<organism evidence="2 3">
    <name type="scientific">Olsenella porci</name>
    <dbReference type="NCBI Taxonomy" id="2652279"/>
    <lineage>
        <taxon>Bacteria</taxon>
        <taxon>Bacillati</taxon>
        <taxon>Actinomycetota</taxon>
        <taxon>Coriobacteriia</taxon>
        <taxon>Coriobacteriales</taxon>
        <taxon>Atopobiaceae</taxon>
        <taxon>Olsenella</taxon>
    </lineage>
</organism>
<evidence type="ECO:0000313" key="2">
    <source>
        <dbReference type="EMBL" id="MST72610.1"/>
    </source>
</evidence>
<dbReference type="Proteomes" id="UP000469325">
    <property type="component" value="Unassembled WGS sequence"/>
</dbReference>